<dbReference type="PANTHER" id="PTHR43820">
    <property type="entry name" value="HIGH-AFFINITY BRANCHED-CHAIN AMINO ACID TRANSPORT ATP-BINDING PROTEIN LIVF"/>
    <property type="match status" value="1"/>
</dbReference>
<evidence type="ECO:0000313" key="10">
    <source>
        <dbReference type="Proteomes" id="UP000701702"/>
    </source>
</evidence>
<organism evidence="9 10">
    <name type="scientific">Cupriavidus pinatubonensis</name>
    <dbReference type="NCBI Taxonomy" id="248026"/>
    <lineage>
        <taxon>Bacteria</taxon>
        <taxon>Pseudomonadati</taxon>
        <taxon>Pseudomonadota</taxon>
        <taxon>Betaproteobacteria</taxon>
        <taxon>Burkholderiales</taxon>
        <taxon>Burkholderiaceae</taxon>
        <taxon>Cupriavidus</taxon>
    </lineage>
</organism>
<feature type="domain" description="ABC transporter" evidence="8">
    <location>
        <begin position="2"/>
        <end position="233"/>
    </location>
</feature>
<dbReference type="PANTHER" id="PTHR43820:SF4">
    <property type="entry name" value="HIGH-AFFINITY BRANCHED-CHAIN AMINO ACID TRANSPORT ATP-BINDING PROTEIN LIVF"/>
    <property type="match status" value="1"/>
</dbReference>
<evidence type="ECO:0000256" key="2">
    <source>
        <dbReference type="ARBA" id="ARBA00022448"/>
    </source>
</evidence>
<keyword evidence="5" id="KW-0547">Nucleotide-binding</keyword>
<evidence type="ECO:0000256" key="6">
    <source>
        <dbReference type="ARBA" id="ARBA00022840"/>
    </source>
</evidence>
<keyword evidence="4" id="KW-0472">Membrane</keyword>
<comment type="similarity">
    <text evidence="1">Belongs to the ABC transporter superfamily.</text>
</comment>
<protein>
    <submittedName>
        <fullName evidence="9">High-affinity branched-chain amino acid transport ATP-binding protein LivF</fullName>
    </submittedName>
</protein>
<dbReference type="SUPFAM" id="SSF52540">
    <property type="entry name" value="P-loop containing nucleoside triphosphate hydrolases"/>
    <property type="match status" value="1"/>
</dbReference>
<dbReference type="PROSITE" id="PS00211">
    <property type="entry name" value="ABC_TRANSPORTER_1"/>
    <property type="match status" value="1"/>
</dbReference>
<gene>
    <name evidence="9" type="primary">livF_15</name>
    <name evidence="9" type="ORF">LMG23994_06428</name>
</gene>
<keyword evidence="7" id="KW-0029">Amino-acid transport</keyword>
<evidence type="ECO:0000256" key="4">
    <source>
        <dbReference type="ARBA" id="ARBA00022519"/>
    </source>
</evidence>
<dbReference type="GO" id="GO:0005524">
    <property type="term" value="F:ATP binding"/>
    <property type="evidence" value="ECO:0007669"/>
    <property type="project" value="UniProtKB-KW"/>
</dbReference>
<dbReference type="InterPro" id="IPR003593">
    <property type="entry name" value="AAA+_ATPase"/>
</dbReference>
<evidence type="ECO:0000256" key="1">
    <source>
        <dbReference type="ARBA" id="ARBA00005417"/>
    </source>
</evidence>
<dbReference type="EMBL" id="CAJZAF010000055">
    <property type="protein sequence ID" value="CAG9186884.1"/>
    <property type="molecule type" value="Genomic_DNA"/>
</dbReference>
<dbReference type="InterPro" id="IPR027417">
    <property type="entry name" value="P-loop_NTPase"/>
</dbReference>
<dbReference type="Proteomes" id="UP000701702">
    <property type="component" value="Unassembled WGS sequence"/>
</dbReference>
<evidence type="ECO:0000313" key="9">
    <source>
        <dbReference type="EMBL" id="CAG9186884.1"/>
    </source>
</evidence>
<evidence type="ECO:0000256" key="3">
    <source>
        <dbReference type="ARBA" id="ARBA00022475"/>
    </source>
</evidence>
<sequence>MAKTSDEVLAVMGMDAGYGHVKVIRDANLSVRAGEVVGLVGRNGAGKTTFINAVSGLVKASAGAVVVNGHDVAGMAAHKRVAAGLAIVPSGGRLFRSLTVEENLSIGVKGATASQLESVYALFPEMRAFRARYAGKLSGGERQMVAISRALLLQPRLLLLDEPSEGLAPIVVLRLAEVIKSLCLRGIGILLAEQNVKFTDLVCDRWYGIEKGDIAPVDAALGQGGGRVVRVAAAH</sequence>
<dbReference type="SMART" id="SM00382">
    <property type="entry name" value="AAA"/>
    <property type="match status" value="1"/>
</dbReference>
<proteinExistence type="inferred from homology"/>
<dbReference type="Gene3D" id="3.40.50.300">
    <property type="entry name" value="P-loop containing nucleotide triphosphate hydrolases"/>
    <property type="match status" value="1"/>
</dbReference>
<dbReference type="PROSITE" id="PS50893">
    <property type="entry name" value="ABC_TRANSPORTER_2"/>
    <property type="match status" value="1"/>
</dbReference>
<keyword evidence="4" id="KW-0997">Cell inner membrane</keyword>
<comment type="caution">
    <text evidence="9">The sequence shown here is derived from an EMBL/GenBank/DDBJ whole genome shotgun (WGS) entry which is preliminary data.</text>
</comment>
<evidence type="ECO:0000256" key="5">
    <source>
        <dbReference type="ARBA" id="ARBA00022741"/>
    </source>
</evidence>
<evidence type="ECO:0000259" key="8">
    <source>
        <dbReference type="PROSITE" id="PS50893"/>
    </source>
</evidence>
<name>A0ABN7ZRX0_9BURK</name>
<reference evidence="9 10" key="1">
    <citation type="submission" date="2021-08" db="EMBL/GenBank/DDBJ databases">
        <authorList>
            <person name="Peeters C."/>
        </authorList>
    </citation>
    <scope>NUCLEOTIDE SEQUENCE [LARGE SCALE GENOMIC DNA]</scope>
    <source>
        <strain evidence="9 10">LMG 23994</strain>
    </source>
</reference>
<keyword evidence="2" id="KW-0813">Transport</keyword>
<dbReference type="InterPro" id="IPR003439">
    <property type="entry name" value="ABC_transporter-like_ATP-bd"/>
</dbReference>
<accession>A0ABN7ZRX0</accession>
<keyword evidence="3" id="KW-1003">Cell membrane</keyword>
<dbReference type="Pfam" id="PF00005">
    <property type="entry name" value="ABC_tran"/>
    <property type="match status" value="1"/>
</dbReference>
<dbReference type="RefSeq" id="WP_224009972.1">
    <property type="nucleotide sequence ID" value="NZ_CAJZAF010000055.1"/>
</dbReference>
<dbReference type="InterPro" id="IPR052156">
    <property type="entry name" value="BCAA_Transport_ATP-bd_LivF"/>
</dbReference>
<evidence type="ECO:0000256" key="7">
    <source>
        <dbReference type="ARBA" id="ARBA00022970"/>
    </source>
</evidence>
<dbReference type="InterPro" id="IPR017871">
    <property type="entry name" value="ABC_transporter-like_CS"/>
</dbReference>
<keyword evidence="10" id="KW-1185">Reference proteome</keyword>
<keyword evidence="6 9" id="KW-0067">ATP-binding</keyword>